<dbReference type="EMBL" id="LT605205">
    <property type="protein sequence ID" value="SCD21770.1"/>
    <property type="molecule type" value="Genomic_DNA"/>
</dbReference>
<protein>
    <recommendedName>
        <fullName evidence="4">HTH cro/C1-type domain-containing protein</fullName>
    </recommendedName>
</protein>
<reference evidence="3" key="1">
    <citation type="submission" date="2016-08" db="EMBL/GenBank/DDBJ databases">
        <authorList>
            <person name="Wibberg D."/>
        </authorList>
    </citation>
    <scope>NUCLEOTIDE SEQUENCE [LARGE SCALE GENOMIC DNA]</scope>
</reference>
<name>A0A1R3T3K2_9BACT</name>
<dbReference type="RefSeq" id="WP_076931551.1">
    <property type="nucleotide sequence ID" value="NZ_LT605205.1"/>
</dbReference>
<dbReference type="Gene3D" id="1.10.260.40">
    <property type="entry name" value="lambda repressor-like DNA-binding domains"/>
    <property type="match status" value="1"/>
</dbReference>
<gene>
    <name evidence="2" type="ORF">PSM36_2981</name>
</gene>
<dbReference type="GO" id="GO:0003677">
    <property type="term" value="F:DNA binding"/>
    <property type="evidence" value="ECO:0007669"/>
    <property type="project" value="InterPro"/>
</dbReference>
<dbReference type="InterPro" id="IPR010982">
    <property type="entry name" value="Lambda_DNA-bd_dom_sf"/>
</dbReference>
<dbReference type="Proteomes" id="UP000187464">
    <property type="component" value="Chromosome I"/>
</dbReference>
<keyword evidence="1" id="KW-0175">Coiled coil</keyword>
<sequence length="126" mass="14346">MKIIQRLYQYINEKGVRPAEFERMIGVSNGYISKMYARLSDVGEGILLQIIENCPDLNPMWLILGRGEMFNDPGDNNIPESVLDKLIGEIKELSAKNERLKMENERLSNEIGKKSLSYNPSSVVEP</sequence>
<evidence type="ECO:0000256" key="1">
    <source>
        <dbReference type="SAM" id="Coils"/>
    </source>
</evidence>
<evidence type="ECO:0000313" key="2">
    <source>
        <dbReference type="EMBL" id="SCD21770.1"/>
    </source>
</evidence>
<feature type="coiled-coil region" evidence="1">
    <location>
        <begin position="83"/>
        <end position="110"/>
    </location>
</feature>
<proteinExistence type="predicted"/>
<dbReference type="AlphaFoldDB" id="A0A1R3T3K2"/>
<evidence type="ECO:0000313" key="3">
    <source>
        <dbReference type="Proteomes" id="UP000187464"/>
    </source>
</evidence>
<dbReference type="KEGG" id="psac:PSM36_2981"/>
<evidence type="ECO:0008006" key="4">
    <source>
        <dbReference type="Google" id="ProtNLM"/>
    </source>
</evidence>
<accession>A0A1R3T3K2</accession>
<keyword evidence="3" id="KW-1185">Reference proteome</keyword>
<organism evidence="2 3">
    <name type="scientific">Proteiniphilum saccharofermentans</name>
    <dbReference type="NCBI Taxonomy" id="1642647"/>
    <lineage>
        <taxon>Bacteria</taxon>
        <taxon>Pseudomonadati</taxon>
        <taxon>Bacteroidota</taxon>
        <taxon>Bacteroidia</taxon>
        <taxon>Bacteroidales</taxon>
        <taxon>Dysgonomonadaceae</taxon>
        <taxon>Proteiniphilum</taxon>
    </lineage>
</organism>